<dbReference type="GO" id="GO:0005829">
    <property type="term" value="C:cytosol"/>
    <property type="evidence" value="ECO:0007669"/>
    <property type="project" value="TreeGrafter"/>
</dbReference>
<reference evidence="2" key="1">
    <citation type="submission" date="2005-08" db="EMBL/GenBank/DDBJ databases">
        <title>Complete sequence of Dechloromonas aromatica RCB.</title>
        <authorList>
            <person name="Salinero K.K."/>
            <person name="Copeland A."/>
            <person name="Lucas S."/>
            <person name="Lapidus A."/>
            <person name="Barry K."/>
            <person name="Detter J.C."/>
            <person name="Glavina T."/>
            <person name="Hammon N."/>
            <person name="Israni S."/>
            <person name="Pitluck S."/>
            <person name="Di Bartolo G."/>
            <person name="Trong S."/>
            <person name="Schmutz J."/>
            <person name="Larimer F."/>
            <person name="Land M."/>
            <person name="Ivanova N."/>
            <person name="Richardson P."/>
        </authorList>
    </citation>
    <scope>NUCLEOTIDE SEQUENCE</scope>
    <source>
        <strain evidence="2">RCB</strain>
    </source>
</reference>
<sequence length="155" mass="16673">MRLLPIALISALALTASAPLAAEEIDCATTAWKLIGANHRVCVYAYDDPAISGVTCHVSQARTGGVKGSLGLAEDPSQFSLACRQIGPITLPAKLPEDEVVFSEDTSLLFKETKIHRFYDRKRNVLIYLAISRKIIEGAPANAISTVPIQPWGGK</sequence>
<evidence type="ECO:0000313" key="2">
    <source>
        <dbReference type="EMBL" id="AAZ46651.1"/>
    </source>
</evidence>
<protein>
    <submittedName>
        <fullName evidence="2">CreA</fullName>
    </submittedName>
</protein>
<dbReference type="STRING" id="159087.Daro_1905"/>
<dbReference type="HOGENOM" id="CLU_109726_1_1_4"/>
<evidence type="ECO:0000256" key="1">
    <source>
        <dbReference type="SAM" id="SignalP"/>
    </source>
</evidence>
<dbReference type="AlphaFoldDB" id="Q47ET0"/>
<dbReference type="eggNOG" id="COG3045">
    <property type="taxonomic scope" value="Bacteria"/>
</dbReference>
<dbReference type="OrthoDB" id="9788409at2"/>
<dbReference type="KEGG" id="dar:Daro_1905"/>
<dbReference type="PANTHER" id="PTHR37952:SF2">
    <property type="entry name" value="PROTEIN CREA"/>
    <property type="match status" value="1"/>
</dbReference>
<proteinExistence type="predicted"/>
<keyword evidence="1" id="KW-0732">Signal</keyword>
<feature type="chain" id="PRO_5004233148" evidence="1">
    <location>
        <begin position="22"/>
        <end position="155"/>
    </location>
</feature>
<dbReference type="EMBL" id="CP000089">
    <property type="protein sequence ID" value="AAZ46651.1"/>
    <property type="molecule type" value="Genomic_DNA"/>
</dbReference>
<name>Q47ET0_DECAR</name>
<feature type="signal peptide" evidence="1">
    <location>
        <begin position="1"/>
        <end position="21"/>
    </location>
</feature>
<dbReference type="InterPro" id="IPR010292">
    <property type="entry name" value="Uncharacterised_CreA"/>
</dbReference>
<dbReference type="PIRSF" id="PIRSF003174">
    <property type="entry name" value="CreA"/>
    <property type="match status" value="1"/>
</dbReference>
<dbReference type="PANTHER" id="PTHR37952">
    <property type="match status" value="1"/>
</dbReference>
<gene>
    <name evidence="2" type="ordered locus">Daro_1905</name>
</gene>
<dbReference type="Pfam" id="PF05981">
    <property type="entry name" value="CreA"/>
    <property type="match status" value="1"/>
</dbReference>
<organism evidence="2">
    <name type="scientific">Dechloromonas aromatica (strain RCB)</name>
    <dbReference type="NCBI Taxonomy" id="159087"/>
    <lineage>
        <taxon>Bacteria</taxon>
        <taxon>Pseudomonadati</taxon>
        <taxon>Pseudomonadota</taxon>
        <taxon>Betaproteobacteria</taxon>
        <taxon>Rhodocyclales</taxon>
        <taxon>Azonexaceae</taxon>
        <taxon>Dechloromonas</taxon>
    </lineage>
</organism>
<accession>Q47ET0</accession>